<keyword evidence="1" id="KW-0812">Transmembrane</keyword>
<evidence type="ECO:0000256" key="1">
    <source>
        <dbReference type="SAM" id="Phobius"/>
    </source>
</evidence>
<dbReference type="Proteomes" id="UP001224682">
    <property type="component" value="Unassembled WGS sequence"/>
</dbReference>
<evidence type="ECO:0000313" key="3">
    <source>
        <dbReference type="Proteomes" id="UP001224682"/>
    </source>
</evidence>
<dbReference type="RefSeq" id="WP_307017531.1">
    <property type="nucleotide sequence ID" value="NZ_JAUSUI010000001.1"/>
</dbReference>
<keyword evidence="3" id="KW-1185">Reference proteome</keyword>
<accession>A0ABU0B645</accession>
<name>A0ABU0B645_9HYPH</name>
<comment type="caution">
    <text evidence="2">The sequence shown here is derived from an EMBL/GenBank/DDBJ whole genome shotgun (WGS) entry which is preliminary data.</text>
</comment>
<proteinExistence type="predicted"/>
<gene>
    <name evidence="2" type="ORF">J2S75_000304</name>
</gene>
<evidence type="ECO:0000313" key="2">
    <source>
        <dbReference type="EMBL" id="MDQ0301293.1"/>
    </source>
</evidence>
<feature type="transmembrane region" description="Helical" evidence="1">
    <location>
        <begin position="37"/>
        <end position="56"/>
    </location>
</feature>
<reference evidence="2 3" key="1">
    <citation type="submission" date="2023-07" db="EMBL/GenBank/DDBJ databases">
        <title>Genomic Encyclopedia of Type Strains, Phase IV (KMG-IV): sequencing the most valuable type-strain genomes for metagenomic binning, comparative biology and taxonomic classification.</title>
        <authorList>
            <person name="Goeker M."/>
        </authorList>
    </citation>
    <scope>NUCLEOTIDE SEQUENCE [LARGE SCALE GENOMIC DNA]</scope>
    <source>
        <strain evidence="2 3">DSM 2457</strain>
    </source>
</reference>
<organism evidence="2 3">
    <name type="scientific">Ancylobacter polymorphus</name>
    <dbReference type="NCBI Taxonomy" id="223390"/>
    <lineage>
        <taxon>Bacteria</taxon>
        <taxon>Pseudomonadati</taxon>
        <taxon>Pseudomonadota</taxon>
        <taxon>Alphaproteobacteria</taxon>
        <taxon>Hyphomicrobiales</taxon>
        <taxon>Xanthobacteraceae</taxon>
        <taxon>Ancylobacter</taxon>
    </lineage>
</organism>
<sequence>MAYPIIFFGAFGGVCPTLMKLASTLVANPAADLPLPGFYIAIGLYAILGGGIALALGEQNLRGALFAGIAAPALISNAITGAQDARYQPVPARTSYFEQLISTAAHAQDSKDLQPNSPSKPMETDGNISIVLGNAAATNIPVNICFLKADSSDGTKCSDEIVVTTPAIGVKDIRVPVDTVGVIVAGVRLPITGPATTISISADRAPTPANDFLWALGGRRSTQITDLQARIVP</sequence>
<keyword evidence="1" id="KW-1133">Transmembrane helix</keyword>
<protein>
    <submittedName>
        <fullName evidence="2">Uncharacterized protein</fullName>
    </submittedName>
</protein>
<dbReference type="EMBL" id="JAUSUI010000001">
    <property type="protein sequence ID" value="MDQ0301293.1"/>
    <property type="molecule type" value="Genomic_DNA"/>
</dbReference>
<keyword evidence="1" id="KW-0472">Membrane</keyword>